<dbReference type="PANTHER" id="PTHR43642:SF1">
    <property type="entry name" value="HYBRID SIGNAL TRANSDUCTION HISTIDINE KINASE G"/>
    <property type="match status" value="1"/>
</dbReference>
<comment type="caution">
    <text evidence="6">The sequence shown here is derived from an EMBL/GenBank/DDBJ whole genome shotgun (WGS) entry which is preliminary data.</text>
</comment>
<dbReference type="PANTHER" id="PTHR43642">
    <property type="entry name" value="HYBRID SIGNAL TRANSDUCTION HISTIDINE KINASE G"/>
    <property type="match status" value="1"/>
</dbReference>
<dbReference type="InterPro" id="IPR027417">
    <property type="entry name" value="P-loop_NTPase"/>
</dbReference>
<evidence type="ECO:0000256" key="1">
    <source>
        <dbReference type="ARBA" id="ARBA00000085"/>
    </source>
</evidence>
<dbReference type="InterPro" id="IPR003018">
    <property type="entry name" value="GAF"/>
</dbReference>
<dbReference type="InterPro" id="IPR003594">
    <property type="entry name" value="HATPase_dom"/>
</dbReference>
<organism evidence="6 7">
    <name type="scientific">Paraburkholderia silviterrae</name>
    <dbReference type="NCBI Taxonomy" id="2528715"/>
    <lineage>
        <taxon>Bacteria</taxon>
        <taxon>Pseudomonadati</taxon>
        <taxon>Pseudomonadota</taxon>
        <taxon>Betaproteobacteria</taxon>
        <taxon>Burkholderiales</taxon>
        <taxon>Burkholderiaceae</taxon>
        <taxon>Paraburkholderia</taxon>
    </lineage>
</organism>
<gene>
    <name evidence="6" type="ORF">EYW47_23655</name>
</gene>
<reference evidence="6 7" key="1">
    <citation type="submission" date="2019-03" db="EMBL/GenBank/DDBJ databases">
        <title>Paraburkholderia sp. 4M-K11, isolated from subtropical forest soil.</title>
        <authorList>
            <person name="Gao Z.-H."/>
            <person name="Qiu L.-H."/>
        </authorList>
    </citation>
    <scope>NUCLEOTIDE SEQUENCE [LARGE SCALE GENOMIC DNA]</scope>
    <source>
        <strain evidence="6 7">4M-K11</strain>
    </source>
</reference>
<dbReference type="Gene3D" id="1.10.510.10">
    <property type="entry name" value="Transferase(Phosphotransferase) domain 1"/>
    <property type="match status" value="1"/>
</dbReference>
<dbReference type="SMART" id="SM00388">
    <property type="entry name" value="HisKA"/>
    <property type="match status" value="1"/>
</dbReference>
<dbReference type="InterPro" id="IPR053159">
    <property type="entry name" value="Hybrid_Histidine_Kinase"/>
</dbReference>
<dbReference type="OrthoDB" id="9801841at2"/>
<dbReference type="InterPro" id="IPR036890">
    <property type="entry name" value="HATPase_C_sf"/>
</dbReference>
<dbReference type="EMBL" id="SMRP01000013">
    <property type="protein sequence ID" value="TDG20916.1"/>
    <property type="molecule type" value="Genomic_DNA"/>
</dbReference>
<evidence type="ECO:0000259" key="4">
    <source>
        <dbReference type="PROSITE" id="PS50011"/>
    </source>
</evidence>
<dbReference type="InterPro" id="IPR005467">
    <property type="entry name" value="His_kinase_dom"/>
</dbReference>
<evidence type="ECO:0000256" key="3">
    <source>
        <dbReference type="ARBA" id="ARBA00022553"/>
    </source>
</evidence>
<dbReference type="SUPFAM" id="SSF55781">
    <property type="entry name" value="GAF domain-like"/>
    <property type="match status" value="1"/>
</dbReference>
<dbReference type="SUPFAM" id="SSF52540">
    <property type="entry name" value="P-loop containing nucleoside triphosphate hydrolases"/>
    <property type="match status" value="1"/>
</dbReference>
<dbReference type="Gene3D" id="3.30.450.40">
    <property type="match status" value="1"/>
</dbReference>
<dbReference type="Pfam" id="PF13191">
    <property type="entry name" value="AAA_16"/>
    <property type="match status" value="1"/>
</dbReference>
<dbReference type="InterPro" id="IPR004358">
    <property type="entry name" value="Sig_transdc_His_kin-like_C"/>
</dbReference>
<dbReference type="SUPFAM" id="SSF56112">
    <property type="entry name" value="Protein kinase-like (PK-like)"/>
    <property type="match status" value="1"/>
</dbReference>
<dbReference type="EC" id="2.7.13.3" evidence="2"/>
<dbReference type="SMART" id="SM00065">
    <property type="entry name" value="GAF"/>
    <property type="match status" value="1"/>
</dbReference>
<name>A0A4R5M6B9_9BURK</name>
<dbReference type="InterPro" id="IPR041664">
    <property type="entry name" value="AAA_16"/>
</dbReference>
<dbReference type="SUPFAM" id="SSF55874">
    <property type="entry name" value="ATPase domain of HSP90 chaperone/DNA topoisomerase II/histidine kinase"/>
    <property type="match status" value="1"/>
</dbReference>
<keyword evidence="7" id="KW-1185">Reference proteome</keyword>
<dbReference type="InterPro" id="IPR000719">
    <property type="entry name" value="Prot_kinase_dom"/>
</dbReference>
<evidence type="ECO:0000313" key="6">
    <source>
        <dbReference type="EMBL" id="TDG20916.1"/>
    </source>
</evidence>
<feature type="domain" description="Histidine kinase" evidence="5">
    <location>
        <begin position="1536"/>
        <end position="1754"/>
    </location>
</feature>
<dbReference type="Gene3D" id="1.10.287.130">
    <property type="match status" value="1"/>
</dbReference>
<dbReference type="Pfam" id="PF00069">
    <property type="entry name" value="Pkinase"/>
    <property type="match status" value="1"/>
</dbReference>
<dbReference type="GO" id="GO:0000155">
    <property type="term" value="F:phosphorelay sensor kinase activity"/>
    <property type="evidence" value="ECO:0007669"/>
    <property type="project" value="InterPro"/>
</dbReference>
<dbReference type="GO" id="GO:0005524">
    <property type="term" value="F:ATP binding"/>
    <property type="evidence" value="ECO:0007669"/>
    <property type="project" value="InterPro"/>
</dbReference>
<evidence type="ECO:0000259" key="5">
    <source>
        <dbReference type="PROSITE" id="PS50109"/>
    </source>
</evidence>
<dbReference type="PRINTS" id="PR00344">
    <property type="entry name" value="BCTRLSENSOR"/>
</dbReference>
<dbReference type="CDD" id="cd00082">
    <property type="entry name" value="HisKA"/>
    <property type="match status" value="1"/>
</dbReference>
<dbReference type="SUPFAM" id="SSF47384">
    <property type="entry name" value="Homodimeric domain of signal transducing histidine kinase"/>
    <property type="match status" value="1"/>
</dbReference>
<dbReference type="InterPro" id="IPR003661">
    <property type="entry name" value="HisK_dim/P_dom"/>
</dbReference>
<accession>A0A4R5M6B9</accession>
<dbReference type="InterPro" id="IPR011009">
    <property type="entry name" value="Kinase-like_dom_sf"/>
</dbReference>
<dbReference type="Pfam" id="PF01590">
    <property type="entry name" value="GAF"/>
    <property type="match status" value="1"/>
</dbReference>
<dbReference type="PROSITE" id="PS50011">
    <property type="entry name" value="PROTEIN_KINASE_DOM"/>
    <property type="match status" value="1"/>
</dbReference>
<dbReference type="InterPro" id="IPR029016">
    <property type="entry name" value="GAF-like_dom_sf"/>
</dbReference>
<comment type="catalytic activity">
    <reaction evidence="1">
        <text>ATP + protein L-histidine = ADP + protein N-phospho-L-histidine.</text>
        <dbReference type="EC" id="2.7.13.3"/>
    </reaction>
</comment>
<evidence type="ECO:0000313" key="7">
    <source>
        <dbReference type="Proteomes" id="UP000295722"/>
    </source>
</evidence>
<dbReference type="InterPro" id="IPR036097">
    <property type="entry name" value="HisK_dim/P_sf"/>
</dbReference>
<evidence type="ECO:0000256" key="2">
    <source>
        <dbReference type="ARBA" id="ARBA00012438"/>
    </source>
</evidence>
<dbReference type="Pfam" id="PF02518">
    <property type="entry name" value="HATPase_c"/>
    <property type="match status" value="1"/>
</dbReference>
<protein>
    <recommendedName>
        <fullName evidence="2">histidine kinase</fullName>
        <ecNumber evidence="2">2.7.13.3</ecNumber>
    </recommendedName>
</protein>
<dbReference type="SMART" id="SM00387">
    <property type="entry name" value="HATPase_c"/>
    <property type="match status" value="1"/>
</dbReference>
<dbReference type="PROSITE" id="PS50109">
    <property type="entry name" value="HIS_KIN"/>
    <property type="match status" value="1"/>
</dbReference>
<feature type="domain" description="Protein kinase" evidence="4">
    <location>
        <begin position="42"/>
        <end position="298"/>
    </location>
</feature>
<proteinExistence type="predicted"/>
<dbReference type="Gene3D" id="3.30.565.10">
    <property type="entry name" value="Histidine kinase-like ATPase, C-terminal domain"/>
    <property type="match status" value="1"/>
</dbReference>
<dbReference type="Gene3D" id="3.40.50.300">
    <property type="entry name" value="P-loop containing nucleotide triphosphate hydrolases"/>
    <property type="match status" value="1"/>
</dbReference>
<dbReference type="Proteomes" id="UP000295722">
    <property type="component" value="Unassembled WGS sequence"/>
</dbReference>
<dbReference type="Pfam" id="PF00512">
    <property type="entry name" value="HisKA"/>
    <property type="match status" value="1"/>
</dbReference>
<dbReference type="SMART" id="SM00220">
    <property type="entry name" value="S_TKc"/>
    <property type="match status" value="1"/>
</dbReference>
<keyword evidence="3" id="KW-0597">Phosphoprotein</keyword>
<sequence>MPTTLASSSSTGGSEACDRYPAMAESEHYRAEDGAVWNEARYARAQARFLGASGNVAEFSLVEPGAGAQWRARQTTWAFGARCRQFELEYGLRSRLGPDWAVRPCALIRASDGPVLIYAEPFGSTLDELARGGLSIAQVLRFASGMAHALAQLHALSFVHGDVRPAQFVQAANGAIRIRSFLNTHSPHENVPPEQQLDAVAAPYAAPERTGTGQAYVDERSDLYSLGVAIFELLAGALPFKADSAAQWLHAHLAIQPAPSWQFRAGVPAMLDEVIARLLAKEACERYQTAEALRQDLLHMQAQWDASGTIARFEVARGERLVRAENETSLIGRQDELAQLVKAYRAVAQSAQARIVLIEGAPGAGKTVLATEFRKRLLPSSWWAAAKANPYQAAQPYAPVVQALKSLCLNVVGKGGAALAEWSARLSRYAGDYLNLLARLVPEVELVVGRRNAGGDPGDDAPARRVQLALIQALRAFASEGAPLVVMLDDLQWADEATLDFIVTLAAERPPNVLLVAMCRNEDPTRSGPFRDFVACAKSRYSLAITLAPMTAQDVAQMISALIGEPQARVERLARIVRARTGGNPFHVRQLMRSLFDERLIRFDGMRREWTWDDAGIEALRQAQSVVDLISARLDRLAPDVREVLTWLACMGAQTDEALLRRVCALPAAELHHRLDVARRAGVLEPGDGGWSFVHDRVLEAVQAQADPCASPARHAAVALAMIDLHADRIGPAALEIAAQIELAKGAPLSRAQAQAFAGVLAEAAGRAIAAAARDRALAFLAHAAELLGEGRWATHYELARRIALLRCESLLAVGCLDLAAPEIDALMAHMRSDIDQAEAHRLKAAMFTVRSDYAAAVDVALAGLARLGVHLPLRPTADDLLAARDAVRQALDGRPIADLVHLPRMEDARIEAVMALLTALEAAMFEPSGLALLHFATVVRLTLQHGVTGASVQGLSWFGVYIAQTYGDYEEGFEYAQVALALVSHHGFERYRAATLIALDQVSVWTRPLSWALARAREAKAAGNLSAELRWMCYSCNHIVSDLIASGEPLPIIREEIKPLLDVARGAAYRDIVDLLATQAEFVASLCKGKGTPVGSWQLADGDGRAASSVADASAPSVPSASSAQAPARMPVLAFWTLVLRGQSAFLFEDLEVAHASFREARAFAWSTPAHIMLSDYRLYGALTLIYAHPDSAGEAPLAAALEDHRDQLAIWAALNPGTFQNKLTLIDAEFARIAGNHLEAMKQYEASANMAAAAGFVHEQALAHELAGRHAVGLELTGVARYHLRLANACYKRWGALAKAAQLEQKYAFLAIDDVTAPRLHTAYGRDDLDFMAAMHTAQSLSEEIILERLIQNLMKGMIVHAGARYGLLLLMRRDALQIEATGRVVNGEVLVDIGTAPPTDRHIPLSILNTVVHTKKPLVFDDAQTEGEAAHAGSLALHPARSVFCLPLLKQGTLIGVLYLENALVHRVFTPAKTAMLEVLAPQAANSLEAARLYAELVEENARRQETEAALGRARATLARTAQMTVLGEMAASIAHEINQPLTSIISSVGAGVRWLKSGKPDCLEAVLSNLEDIRTAGLRAADIVRALRSLAKQAPVTLVPVRIDDVLREMLELTAMEIDTKRVVLHTELNADLLEVLADRTQIQQVVLNLITNALDAMDGAKVTKGVRKLQVTSQCEGSWVVVSISDSGSGIAPDIAEAIFEPFFSTKERGMGMGLAICQSIMEAHGGTLHVRDHVPAGSTFVFRLPIAYSG</sequence>